<sequence length="189" mass="22306">MNKRLDKLYNSLVRTIMFISSYFPLYIMITILYYKKIIEGFKCMNVFSIIVTLALGLFIIISIFSIVLLKLGKGSKEKLIEDLERPDDTVLSYIMTYIIPLVTNGDNTTEVYMANIFLFILIGYIYLRLNLIYLNPLWAMFGYMIYRDSNREVIITNISREHLKCMNKLKGYYLSNYVFVAHKKNNLEY</sequence>
<reference evidence="2 3" key="1">
    <citation type="submission" date="2018-06" db="EMBL/GenBank/DDBJ databases">
        <authorList>
            <consortium name="Pathogen Informatics"/>
            <person name="Doyle S."/>
        </authorList>
    </citation>
    <scope>NUCLEOTIDE SEQUENCE [LARGE SCALE GENOMIC DNA]</scope>
    <source>
        <strain evidence="2 3">NCTC13076</strain>
    </source>
</reference>
<feature type="transmembrane region" description="Helical" evidence="1">
    <location>
        <begin position="46"/>
        <end position="69"/>
    </location>
</feature>
<keyword evidence="1" id="KW-0472">Membrane</keyword>
<dbReference type="GeneID" id="83861767"/>
<dbReference type="RefSeq" id="WP_146740971.1">
    <property type="nucleotide sequence ID" value="NZ_CP068103.1"/>
</dbReference>
<dbReference type="Proteomes" id="UP000250070">
    <property type="component" value="Unassembled WGS sequence"/>
</dbReference>
<dbReference type="OrthoDB" id="2873256at2"/>
<gene>
    <name evidence="2" type="ORF">NCTC13076_02080</name>
</gene>
<feature type="transmembrane region" description="Helical" evidence="1">
    <location>
        <begin position="111"/>
        <end position="134"/>
    </location>
</feature>
<evidence type="ECO:0000256" key="1">
    <source>
        <dbReference type="SAM" id="Phobius"/>
    </source>
</evidence>
<evidence type="ECO:0000313" key="2">
    <source>
        <dbReference type="EMBL" id="SPY48984.1"/>
    </source>
</evidence>
<organism evidence="2 3">
    <name type="scientific">Peptoniphilus harei</name>
    <dbReference type="NCBI Taxonomy" id="54005"/>
    <lineage>
        <taxon>Bacteria</taxon>
        <taxon>Bacillati</taxon>
        <taxon>Bacillota</taxon>
        <taxon>Tissierellia</taxon>
        <taxon>Tissierellales</taxon>
        <taxon>Peptoniphilaceae</taxon>
        <taxon>Peptoniphilus</taxon>
    </lineage>
</organism>
<protein>
    <submittedName>
        <fullName evidence="2">Uncharacterized protein</fullName>
    </submittedName>
</protein>
<keyword evidence="1" id="KW-0812">Transmembrane</keyword>
<dbReference type="EMBL" id="UATM01000032">
    <property type="protein sequence ID" value="SPY48984.1"/>
    <property type="molecule type" value="Genomic_DNA"/>
</dbReference>
<dbReference type="AlphaFoldDB" id="A0A2X1Y7C3"/>
<evidence type="ECO:0000313" key="3">
    <source>
        <dbReference type="Proteomes" id="UP000250070"/>
    </source>
</evidence>
<name>A0A2X1Y7C3_9FIRM</name>
<proteinExistence type="predicted"/>
<accession>A0A2X1Y7C3</accession>
<feature type="transmembrane region" description="Helical" evidence="1">
    <location>
        <begin position="12"/>
        <end position="34"/>
    </location>
</feature>
<keyword evidence="1" id="KW-1133">Transmembrane helix</keyword>